<dbReference type="AlphaFoldDB" id="A0A382EG60"/>
<feature type="non-terminal residue" evidence="1">
    <location>
        <position position="1"/>
    </location>
</feature>
<sequence length="74" mass="8070">VARARRKFELVDIARALAKSVARLEDGKPASPVGELIDAIVKEVETTNQYTSTAPAGRRQTGQGRDNIVPYLFS</sequence>
<name>A0A382EG60_9ZZZZ</name>
<organism evidence="1">
    <name type="scientific">marine metagenome</name>
    <dbReference type="NCBI Taxonomy" id="408172"/>
    <lineage>
        <taxon>unclassified sequences</taxon>
        <taxon>metagenomes</taxon>
        <taxon>ecological metagenomes</taxon>
    </lineage>
</organism>
<evidence type="ECO:0000313" key="1">
    <source>
        <dbReference type="EMBL" id="SVB48953.1"/>
    </source>
</evidence>
<accession>A0A382EG60</accession>
<dbReference type="EMBL" id="UINC01044049">
    <property type="protein sequence ID" value="SVB48953.1"/>
    <property type="molecule type" value="Genomic_DNA"/>
</dbReference>
<proteinExistence type="predicted"/>
<reference evidence="1" key="1">
    <citation type="submission" date="2018-05" db="EMBL/GenBank/DDBJ databases">
        <authorList>
            <person name="Lanie J.A."/>
            <person name="Ng W.-L."/>
            <person name="Kazmierczak K.M."/>
            <person name="Andrzejewski T.M."/>
            <person name="Davidsen T.M."/>
            <person name="Wayne K.J."/>
            <person name="Tettelin H."/>
            <person name="Glass J.I."/>
            <person name="Rusch D."/>
            <person name="Podicherti R."/>
            <person name="Tsui H.-C.T."/>
            <person name="Winkler M.E."/>
        </authorList>
    </citation>
    <scope>NUCLEOTIDE SEQUENCE</scope>
</reference>
<gene>
    <name evidence="1" type="ORF">METZ01_LOCUS201807</name>
</gene>
<protein>
    <submittedName>
        <fullName evidence="1">Uncharacterized protein</fullName>
    </submittedName>
</protein>